<keyword evidence="1 6" id="KW-0349">Heme</keyword>
<dbReference type="STRING" id="329884.A0A4U0WPM1"/>
<dbReference type="GO" id="GO:0004601">
    <property type="term" value="F:peroxidase activity"/>
    <property type="evidence" value="ECO:0007669"/>
    <property type="project" value="InterPro"/>
</dbReference>
<dbReference type="PANTHER" id="PTHR11903">
    <property type="entry name" value="PROSTAGLANDIN G/H SYNTHASE"/>
    <property type="match status" value="1"/>
</dbReference>
<dbReference type="AlphaFoldDB" id="A0A4U0WPM1"/>
<evidence type="ECO:0000256" key="6">
    <source>
        <dbReference type="PIRSR" id="PIRSR619791-2"/>
    </source>
</evidence>
<dbReference type="InterPro" id="IPR036396">
    <property type="entry name" value="Cyt_P450_sf"/>
</dbReference>
<dbReference type="Gene3D" id="1.10.640.10">
    <property type="entry name" value="Haem peroxidase domain superfamily, animal type"/>
    <property type="match status" value="1"/>
</dbReference>
<dbReference type="InterPro" id="IPR050783">
    <property type="entry name" value="Oxylipin_biosynth_metab"/>
</dbReference>
<dbReference type="GO" id="GO:0006979">
    <property type="term" value="P:response to oxidative stress"/>
    <property type="evidence" value="ECO:0007669"/>
    <property type="project" value="InterPro"/>
</dbReference>
<evidence type="ECO:0000256" key="5">
    <source>
        <dbReference type="ARBA" id="ARBA00023004"/>
    </source>
</evidence>
<dbReference type="GO" id="GO:0016705">
    <property type="term" value="F:oxidoreductase activity, acting on paired donors, with incorporation or reduction of molecular oxygen"/>
    <property type="evidence" value="ECO:0007669"/>
    <property type="project" value="InterPro"/>
</dbReference>
<evidence type="ECO:0000256" key="3">
    <source>
        <dbReference type="ARBA" id="ARBA00022964"/>
    </source>
</evidence>
<dbReference type="Proteomes" id="UP000309340">
    <property type="component" value="Unassembled WGS sequence"/>
</dbReference>
<dbReference type="InterPro" id="IPR037120">
    <property type="entry name" value="Haem_peroxidase_sf_animal"/>
</dbReference>
<evidence type="ECO:0000256" key="4">
    <source>
        <dbReference type="ARBA" id="ARBA00023002"/>
    </source>
</evidence>
<dbReference type="PROSITE" id="PS50292">
    <property type="entry name" value="PEROXIDASE_3"/>
    <property type="match status" value="1"/>
</dbReference>
<keyword evidence="9" id="KW-1185">Reference proteome</keyword>
<evidence type="ECO:0000313" key="8">
    <source>
        <dbReference type="EMBL" id="TKA63565.1"/>
    </source>
</evidence>
<dbReference type="InterPro" id="IPR019791">
    <property type="entry name" value="Haem_peroxidase_animal"/>
</dbReference>
<feature type="binding site" description="axial binding residue" evidence="6">
    <location>
        <position position="366"/>
    </location>
    <ligand>
        <name>heme b</name>
        <dbReference type="ChEBI" id="CHEBI:60344"/>
    </ligand>
    <ligandPart>
        <name>Fe</name>
        <dbReference type="ChEBI" id="CHEBI:18248"/>
    </ligandPart>
</feature>
<keyword evidence="5 6" id="KW-0408">Iron</keyword>
<dbReference type="EMBL" id="NAJQ01000929">
    <property type="protein sequence ID" value="TKA63565.1"/>
    <property type="molecule type" value="Genomic_DNA"/>
</dbReference>
<evidence type="ECO:0000313" key="9">
    <source>
        <dbReference type="Proteomes" id="UP000309340"/>
    </source>
</evidence>
<dbReference type="Gene3D" id="1.10.630.10">
    <property type="entry name" value="Cytochrome P450"/>
    <property type="match status" value="1"/>
</dbReference>
<sequence length="1047" mass="116311">MAGQIKMLMGSMKRKPATAPDQKTDSEALGVSKGERTSIIHDVLHSGKNAKFIVEALPQLASGEPLDDKKYLLEHGVSLLQTLPLNSGLSSTVSDGFIQMLYHDLPHPSTSIAGPTTKYRRHDGGNNNIWNPEMGKAGTPYARNVPPMKPKGRNLPDPELVWEQLLKRPEDKFKEHPSGLNRLFFSFATIVIHECFQTNRKEQWINETSSYVDLSTLYGNMEEEQPRVRTYNNGTIYPDAIASDRIMLMPPGVVALLIMFSRNHNAISKDLLCVNEQGKYKDWNEMNEAQQKWQDNDIFQLSRNINVGFFATVVLKDYVAAILNTPRADSTWSLDLGKEIKSGGQRVERGTGNVVSVEFAVLYHWHAALSAADAKWMEDVIRWNLPHLKSLDDITPGDFMQIVAKEGKKLQDTLPRDWTFGDLKRGPDGRFSDERLAELIKDCIEEPAHAFGPHGTPASLKIVDLLGQMQARDVFNVCTLNEFRAYLNLKPYETFEDWCEDQDTARAAELLYSHIDNLELYPGLMAECTKPPMPGSGVCPGQTTGRGILDDAVALVRGDRFLSYDFNSSTLTNWGVSKLGDLPSGAYGGMLPRIIFNGLPSSFTGTSTYALLPFYTPKAVRGILSGNRVIEQYDLKRPPKDVCPAVVYTEEGCRSILADRDSFRASYAEPKVLQGIFYEDHFETHVSQFFSANTAKQIKQSSLKYAGARRAIDIVRDVANITPLAWLADRYALPLKTPSTPRGIFSLPELFEMFKVIAAYQDFNVIPSNERKLRAGAQKSIAALRQILELHIKVQGGGGLRERIADHLEKSTAYEVGPEADRLYHALFATKKAHRELADECISEAALLASTLTQQAALLIDLFLSPGYEVYKARIIELAHRDDDASARELRGFVYEGMRHTGVGPGVTRVAARDAIVGDGVYGSVIIKAHQKVLAATAVAAMDPAVFPAPGKLDPTRPQESYAMLLGPSLLRITGPAIAAILKEVMKLENVRRAGRGLGQFVTLEQEFAGLRMRTYLDSNAKESPYPTNLMLEYEEVVSQMNGHISL</sequence>
<dbReference type="GO" id="GO:0004497">
    <property type="term" value="F:monooxygenase activity"/>
    <property type="evidence" value="ECO:0007669"/>
    <property type="project" value="InterPro"/>
</dbReference>
<dbReference type="OrthoDB" id="823504at2759"/>
<dbReference type="GO" id="GO:0005506">
    <property type="term" value="F:iron ion binding"/>
    <property type="evidence" value="ECO:0007669"/>
    <property type="project" value="InterPro"/>
</dbReference>
<dbReference type="SUPFAM" id="SSF48264">
    <property type="entry name" value="Cytochrome P450"/>
    <property type="match status" value="1"/>
</dbReference>
<accession>A0A4U0WPM1</accession>
<keyword evidence="4" id="KW-0560">Oxidoreductase</keyword>
<evidence type="ECO:0000256" key="1">
    <source>
        <dbReference type="ARBA" id="ARBA00022617"/>
    </source>
</evidence>
<keyword evidence="2 6" id="KW-0479">Metal-binding</keyword>
<dbReference type="Pfam" id="PF03098">
    <property type="entry name" value="An_peroxidase"/>
    <property type="match status" value="3"/>
</dbReference>
<dbReference type="InterPro" id="IPR010255">
    <property type="entry name" value="Haem_peroxidase_sf"/>
</dbReference>
<name>A0A4U0WPM1_9PEZI</name>
<evidence type="ECO:0000256" key="2">
    <source>
        <dbReference type="ARBA" id="ARBA00022723"/>
    </source>
</evidence>
<keyword evidence="3" id="KW-0223">Dioxygenase</keyword>
<reference evidence="8 9" key="1">
    <citation type="submission" date="2017-03" db="EMBL/GenBank/DDBJ databases">
        <title>Genomes of endolithic fungi from Antarctica.</title>
        <authorList>
            <person name="Coleine C."/>
            <person name="Masonjones S."/>
            <person name="Stajich J.E."/>
        </authorList>
    </citation>
    <scope>NUCLEOTIDE SEQUENCE [LARGE SCALE GENOMIC DNA]</scope>
    <source>
        <strain evidence="8 9">CCFEE 5184</strain>
    </source>
</reference>
<dbReference type="GO" id="GO:0020037">
    <property type="term" value="F:heme binding"/>
    <property type="evidence" value="ECO:0007669"/>
    <property type="project" value="InterPro"/>
</dbReference>
<dbReference type="CDD" id="cd09817">
    <property type="entry name" value="linoleate_diol_synthase_like"/>
    <property type="match status" value="1"/>
</dbReference>
<dbReference type="InterPro" id="IPR034812">
    <property type="entry name" value="Ppo-like_N"/>
</dbReference>
<feature type="region of interest" description="Disordered" evidence="7">
    <location>
        <begin position="9"/>
        <end position="32"/>
    </location>
</feature>
<evidence type="ECO:0000256" key="7">
    <source>
        <dbReference type="SAM" id="MobiDB-lite"/>
    </source>
</evidence>
<dbReference type="PANTHER" id="PTHR11903:SF37">
    <property type="entry name" value="PSI-PRODUCING OXYGENASE A"/>
    <property type="match status" value="1"/>
</dbReference>
<dbReference type="GO" id="GO:0006631">
    <property type="term" value="P:fatty acid metabolic process"/>
    <property type="evidence" value="ECO:0007669"/>
    <property type="project" value="UniProtKB-ARBA"/>
</dbReference>
<proteinExistence type="predicted"/>
<organism evidence="8 9">
    <name type="scientific">Friedmanniomyces simplex</name>
    <dbReference type="NCBI Taxonomy" id="329884"/>
    <lineage>
        <taxon>Eukaryota</taxon>
        <taxon>Fungi</taxon>
        <taxon>Dikarya</taxon>
        <taxon>Ascomycota</taxon>
        <taxon>Pezizomycotina</taxon>
        <taxon>Dothideomycetes</taxon>
        <taxon>Dothideomycetidae</taxon>
        <taxon>Mycosphaerellales</taxon>
        <taxon>Teratosphaeriaceae</taxon>
        <taxon>Friedmanniomyces</taxon>
    </lineage>
</organism>
<evidence type="ECO:0008006" key="10">
    <source>
        <dbReference type="Google" id="ProtNLM"/>
    </source>
</evidence>
<dbReference type="GO" id="GO:0051213">
    <property type="term" value="F:dioxygenase activity"/>
    <property type="evidence" value="ECO:0007669"/>
    <property type="project" value="UniProtKB-KW"/>
</dbReference>
<gene>
    <name evidence="8" type="ORF">B0A55_12279</name>
</gene>
<protein>
    <recommendedName>
        <fullName evidence="10">Psi-producing oxygenase A</fullName>
    </recommendedName>
</protein>
<dbReference type="SUPFAM" id="SSF48113">
    <property type="entry name" value="Heme-dependent peroxidases"/>
    <property type="match status" value="1"/>
</dbReference>
<comment type="caution">
    <text evidence="8">The sequence shown here is derived from an EMBL/GenBank/DDBJ whole genome shotgun (WGS) entry which is preliminary data.</text>
</comment>